<evidence type="ECO:0000259" key="3">
    <source>
        <dbReference type="PROSITE" id="PS51677"/>
    </source>
</evidence>
<dbReference type="GO" id="GO:0005975">
    <property type="term" value="P:carbohydrate metabolic process"/>
    <property type="evidence" value="ECO:0007669"/>
    <property type="project" value="InterPro"/>
</dbReference>
<keyword evidence="2" id="KW-0732">Signal</keyword>
<gene>
    <name evidence="4" type="ORF">CPIN18021_1394</name>
</gene>
<dbReference type="PANTHER" id="PTHR34216:SF3">
    <property type="entry name" value="POLY-BETA-1,6-N-ACETYL-D-GLUCOSAMINE N-DEACETYLASE"/>
    <property type="match status" value="1"/>
</dbReference>
<dbReference type="CDD" id="cd10969">
    <property type="entry name" value="CE4_Ecf1_like_5s"/>
    <property type="match status" value="1"/>
</dbReference>
<dbReference type="InterPro" id="IPR051398">
    <property type="entry name" value="Polysacch_Deacetylase"/>
</dbReference>
<evidence type="ECO:0000313" key="4">
    <source>
        <dbReference type="EMBL" id="AQW88187.1"/>
    </source>
</evidence>
<comment type="subcellular location">
    <subcellularLocation>
        <location evidence="1">Secreted</location>
    </subcellularLocation>
</comment>
<dbReference type="Gene3D" id="3.20.20.370">
    <property type="entry name" value="Glycoside hydrolase/deacetylase"/>
    <property type="match status" value="1"/>
</dbReference>
<dbReference type="SUPFAM" id="SSF88713">
    <property type="entry name" value="Glycoside hydrolase/deacetylase"/>
    <property type="match status" value="1"/>
</dbReference>
<dbReference type="RefSeq" id="WP_078423719.1">
    <property type="nucleotide sequence ID" value="NZ_CP017018.1"/>
</dbReference>
<protein>
    <submittedName>
        <fullName evidence="4">Polysaccharide deacetylase</fullName>
    </submittedName>
</protein>
<evidence type="ECO:0000256" key="2">
    <source>
        <dbReference type="ARBA" id="ARBA00022729"/>
    </source>
</evidence>
<dbReference type="KEGG" id="cpin:CPIN18020_1345"/>
<dbReference type="Proteomes" id="UP000190868">
    <property type="component" value="Chromosome"/>
</dbReference>
<dbReference type="Pfam" id="PF01522">
    <property type="entry name" value="Polysacc_deac_1"/>
    <property type="match status" value="1"/>
</dbReference>
<accession>A0A1S6U9Q2</accession>
<dbReference type="GO" id="GO:0005576">
    <property type="term" value="C:extracellular region"/>
    <property type="evidence" value="ECO:0007669"/>
    <property type="project" value="UniProtKB-SubCell"/>
</dbReference>
<dbReference type="PANTHER" id="PTHR34216">
    <property type="match status" value="1"/>
</dbReference>
<sequence>MSVVVLMYHHILPKAGFISSSVEQFKSQMSFLAKNGYKTLTSDEFFDYKKGLIDIPKKSVFITFDDGWRNNYYYAYPILKELGLKATIFLVTSWIEKASEQNSIKKAEFLPLQHNEAKKSAPINPAGVFLNWDEIYKMKDVFDFHSHTDGHTDGYFEDLPFEQDLMQCKNTIKTRLGFDDKQLCWPRGKYDNQKLQIAKDIGYEMFYTTKRGMNLNDGVLDEVKRIAVKNSSFWLAKTMFIYQNKMIFDIYSKIKK</sequence>
<evidence type="ECO:0000256" key="1">
    <source>
        <dbReference type="ARBA" id="ARBA00004613"/>
    </source>
</evidence>
<keyword evidence="5" id="KW-1185">Reference proteome</keyword>
<dbReference type="GO" id="GO:0016810">
    <property type="term" value="F:hydrolase activity, acting on carbon-nitrogen (but not peptide) bonds"/>
    <property type="evidence" value="ECO:0007669"/>
    <property type="project" value="InterPro"/>
</dbReference>
<feature type="domain" description="NodB homology" evidence="3">
    <location>
        <begin position="58"/>
        <end position="256"/>
    </location>
</feature>
<organism evidence="4 5">
    <name type="scientific">Campylobacter pinnipediorum subsp. caledonicus</name>
    <dbReference type="NCBI Taxonomy" id="1874362"/>
    <lineage>
        <taxon>Bacteria</taxon>
        <taxon>Pseudomonadati</taxon>
        <taxon>Campylobacterota</taxon>
        <taxon>Epsilonproteobacteria</taxon>
        <taxon>Campylobacterales</taxon>
        <taxon>Campylobacteraceae</taxon>
        <taxon>Campylobacter</taxon>
    </lineage>
</organism>
<reference evidence="5" key="1">
    <citation type="submission" date="2016-09" db="EMBL/GenBank/DDBJ databases">
        <title>Comparative genomics of the Campylobacter concisus group.</title>
        <authorList>
            <person name="Miller W.G."/>
            <person name="Yee E."/>
            <person name="Chapman M.H."/>
            <person name="Huynh S."/>
            <person name="Bono J.L."/>
            <person name="On S.L.W."/>
            <person name="StLeger J."/>
            <person name="Foster G."/>
            <person name="Parker C.T."/>
        </authorList>
    </citation>
    <scope>NUCLEOTIDE SEQUENCE [LARGE SCALE GENOMIC DNA]</scope>
    <source>
        <strain evidence="5">RM18021</strain>
    </source>
</reference>
<dbReference type="GeneID" id="56566985"/>
<dbReference type="AlphaFoldDB" id="A0A1S6U9Q2"/>
<dbReference type="PROSITE" id="PS51677">
    <property type="entry name" value="NODB"/>
    <property type="match status" value="1"/>
</dbReference>
<dbReference type="InterPro" id="IPR011330">
    <property type="entry name" value="Glyco_hydro/deAcase_b/a-brl"/>
</dbReference>
<proteinExistence type="predicted"/>
<name>A0A1S6U9Q2_9BACT</name>
<dbReference type="InterPro" id="IPR002509">
    <property type="entry name" value="NODB_dom"/>
</dbReference>
<evidence type="ECO:0000313" key="5">
    <source>
        <dbReference type="Proteomes" id="UP000190868"/>
    </source>
</evidence>
<dbReference type="EMBL" id="CP017258">
    <property type="protein sequence ID" value="AQW88187.1"/>
    <property type="molecule type" value="Genomic_DNA"/>
</dbReference>